<keyword evidence="3" id="KW-1185">Reference proteome</keyword>
<dbReference type="AlphaFoldDB" id="A0AA36EE15"/>
<dbReference type="EMBL" id="OX465082">
    <property type="protein sequence ID" value="CAI9290320.1"/>
    <property type="molecule type" value="Genomic_DNA"/>
</dbReference>
<evidence type="ECO:0000313" key="2">
    <source>
        <dbReference type="EMBL" id="CAI9290320.1"/>
    </source>
</evidence>
<organism evidence="2 3">
    <name type="scientific">Lactuca saligna</name>
    <name type="common">Willowleaf lettuce</name>
    <dbReference type="NCBI Taxonomy" id="75948"/>
    <lineage>
        <taxon>Eukaryota</taxon>
        <taxon>Viridiplantae</taxon>
        <taxon>Streptophyta</taxon>
        <taxon>Embryophyta</taxon>
        <taxon>Tracheophyta</taxon>
        <taxon>Spermatophyta</taxon>
        <taxon>Magnoliopsida</taxon>
        <taxon>eudicotyledons</taxon>
        <taxon>Gunneridae</taxon>
        <taxon>Pentapetalae</taxon>
        <taxon>asterids</taxon>
        <taxon>campanulids</taxon>
        <taxon>Asterales</taxon>
        <taxon>Asteraceae</taxon>
        <taxon>Cichorioideae</taxon>
        <taxon>Cichorieae</taxon>
        <taxon>Lactucinae</taxon>
        <taxon>Lactuca</taxon>
    </lineage>
</organism>
<accession>A0AA36EE15</accession>
<name>A0AA36EE15_LACSI</name>
<feature type="region of interest" description="Disordered" evidence="1">
    <location>
        <begin position="47"/>
        <end position="66"/>
    </location>
</feature>
<dbReference type="Proteomes" id="UP001177003">
    <property type="component" value="Chromosome 6"/>
</dbReference>
<reference evidence="2" key="1">
    <citation type="submission" date="2023-04" db="EMBL/GenBank/DDBJ databases">
        <authorList>
            <person name="Vijverberg K."/>
            <person name="Xiong W."/>
            <person name="Schranz E."/>
        </authorList>
    </citation>
    <scope>NUCLEOTIDE SEQUENCE</scope>
</reference>
<protein>
    <submittedName>
        <fullName evidence="2">Uncharacterized protein</fullName>
    </submittedName>
</protein>
<feature type="compositionally biased region" description="Polar residues" evidence="1">
    <location>
        <begin position="57"/>
        <end position="66"/>
    </location>
</feature>
<gene>
    <name evidence="2" type="ORF">LSALG_LOCUS29515</name>
</gene>
<proteinExistence type="predicted"/>
<evidence type="ECO:0000256" key="1">
    <source>
        <dbReference type="SAM" id="MobiDB-lite"/>
    </source>
</evidence>
<evidence type="ECO:0000313" key="3">
    <source>
        <dbReference type="Proteomes" id="UP001177003"/>
    </source>
</evidence>
<sequence>MSLLSKSYSSGCYFKEGQIITFEVHNRKTSITKSRFCSLLGLAQNDDDEPVQHEDTATTSHPKLSQPISMNPKVTFEILVSVPITNEFFEVVFVPSPTTTVSTPITIAQCPPASLGILQSPPPIFTDFTTTPTTTVEPPVIVNASNAGEGDLGFSYNPFNIRTKSDDEAPVTRGKLNAINEKLDFFLKDSKASSSDDFTRRQ</sequence>